<reference evidence="2" key="1">
    <citation type="submission" date="2020-05" db="EMBL/GenBank/DDBJ databases">
        <authorList>
            <person name="Chiriac C."/>
            <person name="Salcher M."/>
            <person name="Ghai R."/>
            <person name="Kavagutti S V."/>
        </authorList>
    </citation>
    <scope>NUCLEOTIDE SEQUENCE</scope>
</reference>
<evidence type="ECO:0000313" key="2">
    <source>
        <dbReference type="EMBL" id="CAB4188623.1"/>
    </source>
</evidence>
<gene>
    <name evidence="2" type="ORF">UFOVP1176_38</name>
</gene>
<keyword evidence="1" id="KW-1133">Transmembrane helix</keyword>
<dbReference type="EMBL" id="LR797122">
    <property type="protein sequence ID" value="CAB4188623.1"/>
    <property type="molecule type" value="Genomic_DNA"/>
</dbReference>
<sequence>MDDDDDYELANLMFGIAVTLLVLFALVGVAGLAGFLWGML</sequence>
<organism evidence="2">
    <name type="scientific">uncultured Caudovirales phage</name>
    <dbReference type="NCBI Taxonomy" id="2100421"/>
    <lineage>
        <taxon>Viruses</taxon>
        <taxon>Duplodnaviria</taxon>
        <taxon>Heunggongvirae</taxon>
        <taxon>Uroviricota</taxon>
        <taxon>Caudoviricetes</taxon>
        <taxon>Peduoviridae</taxon>
        <taxon>Maltschvirus</taxon>
        <taxon>Maltschvirus maltsch</taxon>
    </lineage>
</organism>
<evidence type="ECO:0000256" key="1">
    <source>
        <dbReference type="SAM" id="Phobius"/>
    </source>
</evidence>
<accession>A0A6J5QVY6</accession>
<keyword evidence="1" id="KW-0472">Membrane</keyword>
<protein>
    <submittedName>
        <fullName evidence="2">Uncharacterized protein</fullName>
    </submittedName>
</protein>
<keyword evidence="1" id="KW-0812">Transmembrane</keyword>
<name>A0A6J5QVY6_9CAUD</name>
<proteinExistence type="predicted"/>
<feature type="transmembrane region" description="Helical" evidence="1">
    <location>
        <begin position="12"/>
        <end position="37"/>
    </location>
</feature>